<dbReference type="Pfam" id="PF01724">
    <property type="entry name" value="DUF29"/>
    <property type="match status" value="1"/>
</dbReference>
<accession>A0A2D2D339</accession>
<dbReference type="Gene3D" id="1.20.1220.20">
    <property type="entry name" value="Uncharcterised protein PF01724"/>
    <property type="match status" value="1"/>
</dbReference>
<name>A0A2D2D339_METT3</name>
<sequence length="146" mass="16695">MTGSYLYDKDFYAWAKEQANLLRVGDLARADIAHIAEEIESMGRTEKRELVSRLTVLLLHLLKWRHQPVGRGNSSRLSIANSRDEITDHLADNPSLKSLLVPTLVSAYRYARRKAAVETSLAEETFPETCPWTFEEIMDEGFWPEA</sequence>
<evidence type="ECO:0000313" key="2">
    <source>
        <dbReference type="Proteomes" id="UP000230709"/>
    </source>
</evidence>
<keyword evidence="2" id="KW-1185">Reference proteome</keyword>
<dbReference type="PANTHER" id="PTHR34235">
    <property type="entry name" value="SLR1203 PROTEIN-RELATED"/>
    <property type="match status" value="1"/>
</dbReference>
<dbReference type="STRING" id="595536.GCA_000178815_01753"/>
<dbReference type="AlphaFoldDB" id="A0A2D2D339"/>
<dbReference type="InterPro" id="IPR002636">
    <property type="entry name" value="DUF29"/>
</dbReference>
<proteinExistence type="predicted"/>
<dbReference type="KEGG" id="mtw:CQW49_17135"/>
<dbReference type="RefSeq" id="WP_003608477.1">
    <property type="nucleotide sequence ID" value="NZ_ADVE02000001.1"/>
</dbReference>
<gene>
    <name evidence="1" type="ORF">CQW49_17135</name>
</gene>
<reference evidence="2" key="1">
    <citation type="submission" date="2017-10" db="EMBL/GenBank/DDBJ databases">
        <title>Completed PacBio SMRT sequence of Methylosinus trichosporium OB3b reveals presence of a third large plasmid.</title>
        <authorList>
            <person name="Charles T.C."/>
            <person name="Lynch M.D.J."/>
            <person name="Heil J.R."/>
            <person name="Cheng J."/>
        </authorList>
    </citation>
    <scope>NUCLEOTIDE SEQUENCE [LARGE SCALE GENOMIC DNA]</scope>
    <source>
        <strain evidence="2">OB3b</strain>
    </source>
</reference>
<evidence type="ECO:0000313" key="1">
    <source>
        <dbReference type="EMBL" id="ATQ69418.1"/>
    </source>
</evidence>
<dbReference type="Proteomes" id="UP000230709">
    <property type="component" value="Chromosome"/>
</dbReference>
<protein>
    <submittedName>
        <fullName evidence="1">DUF29 domain-containing protein</fullName>
    </submittedName>
</protein>
<organism evidence="1 2">
    <name type="scientific">Methylosinus trichosporium (strain ATCC 35070 / NCIMB 11131 / UNIQEM 75 / OB3b)</name>
    <dbReference type="NCBI Taxonomy" id="595536"/>
    <lineage>
        <taxon>Bacteria</taxon>
        <taxon>Pseudomonadati</taxon>
        <taxon>Pseudomonadota</taxon>
        <taxon>Alphaproteobacteria</taxon>
        <taxon>Hyphomicrobiales</taxon>
        <taxon>Methylocystaceae</taxon>
        <taxon>Methylosinus</taxon>
    </lineage>
</organism>
<dbReference type="EMBL" id="CP023737">
    <property type="protein sequence ID" value="ATQ69418.1"/>
    <property type="molecule type" value="Genomic_DNA"/>
</dbReference>